<protein>
    <submittedName>
        <fullName evidence="1">Uncharacterized protein</fullName>
    </submittedName>
</protein>
<keyword evidence="2" id="KW-1185">Reference proteome</keyword>
<dbReference type="OrthoDB" id="5221663at2759"/>
<proteinExistence type="predicted"/>
<organism evidence="1 2">
    <name type="scientific">Escovopsis weberi</name>
    <dbReference type="NCBI Taxonomy" id="150374"/>
    <lineage>
        <taxon>Eukaryota</taxon>
        <taxon>Fungi</taxon>
        <taxon>Dikarya</taxon>
        <taxon>Ascomycota</taxon>
        <taxon>Pezizomycotina</taxon>
        <taxon>Sordariomycetes</taxon>
        <taxon>Hypocreomycetidae</taxon>
        <taxon>Hypocreales</taxon>
        <taxon>Hypocreaceae</taxon>
        <taxon>Escovopsis</taxon>
    </lineage>
</organism>
<evidence type="ECO:0000313" key="2">
    <source>
        <dbReference type="Proteomes" id="UP000053831"/>
    </source>
</evidence>
<comment type="caution">
    <text evidence="1">The sequence shown here is derived from an EMBL/GenBank/DDBJ whole genome shotgun (WGS) entry which is preliminary data.</text>
</comment>
<dbReference type="EMBL" id="LGSR01000011">
    <property type="protein sequence ID" value="KOS21331.1"/>
    <property type="molecule type" value="Genomic_DNA"/>
</dbReference>
<evidence type="ECO:0000313" key="1">
    <source>
        <dbReference type="EMBL" id="KOS21331.1"/>
    </source>
</evidence>
<reference evidence="1 2" key="1">
    <citation type="submission" date="2015-07" db="EMBL/GenBank/DDBJ databases">
        <title>The genome of the fungus Escovopsis weberi, a specialized disease agent of ant agriculture.</title>
        <authorList>
            <person name="de Man T.J."/>
            <person name="Stajich J.E."/>
            <person name="Kubicek C.P."/>
            <person name="Chenthamara K."/>
            <person name="Atanasova L."/>
            <person name="Druzhinina I.S."/>
            <person name="Birnbaum S."/>
            <person name="Barribeau S.M."/>
            <person name="Teiling C."/>
            <person name="Suen G."/>
            <person name="Currie C."/>
            <person name="Gerardo N.M."/>
        </authorList>
    </citation>
    <scope>NUCLEOTIDE SEQUENCE [LARGE SCALE GENOMIC DNA]</scope>
</reference>
<name>A0A0M8N757_ESCWE</name>
<dbReference type="Proteomes" id="UP000053831">
    <property type="component" value="Unassembled WGS sequence"/>
</dbReference>
<gene>
    <name evidence="1" type="ORF">ESCO_006743</name>
</gene>
<sequence length="351" mass="39213">MGSLDTSGTLLADIANLVSEGLRTLSASDQRRWGEDEHDQVRALEALLDEAKKDFQEFCPLVNGRSQELRALRAKFHAHVQNLKDWDRFGGAIEPTWVRETYTLKRELHRAQCRIAMRVFTSSHEVSQRCLGAFLVHRIQRAGGTADGGQAYEQRCQEELRTCKSVGTFQRFGEHDIAFVCDFCDGHLVWTDLEHMPSLRTVQGESTLPPTASATLLPSSSNWQATGIAHAGEGEGEDEDREADPDLNQDLDRDREERQKQIIFAPVAIANHTAPPYGDWQARLLCPLCEEAGGRSRDGDGEEEESWGPDDDLFDDLESLQEHLEWQHGAGTTLPLAFPGLLSSTDKCVVM</sequence>
<dbReference type="STRING" id="150374.A0A0M8N757"/>
<accession>A0A0M8N757</accession>
<dbReference type="AlphaFoldDB" id="A0A0M8N757"/>